<dbReference type="RefSeq" id="WP_012470723.1">
    <property type="nucleotide sequence ID" value="NC_010814.1"/>
</dbReference>
<dbReference type="CDD" id="cd03241">
    <property type="entry name" value="ABC_RecN"/>
    <property type="match status" value="2"/>
</dbReference>
<dbReference type="HOGENOM" id="CLU_018297_3_1_7"/>
<dbReference type="STRING" id="398767.Glov_2680"/>
<dbReference type="PIRSF" id="PIRSF003128">
    <property type="entry name" value="RecN"/>
    <property type="match status" value="1"/>
</dbReference>
<dbReference type="GO" id="GO:0009432">
    <property type="term" value="P:SOS response"/>
    <property type="evidence" value="ECO:0007669"/>
    <property type="project" value="TreeGrafter"/>
</dbReference>
<keyword evidence="7 9" id="KW-0234">DNA repair</keyword>
<keyword evidence="6" id="KW-0067">ATP-binding</keyword>
<evidence type="ECO:0000256" key="7">
    <source>
        <dbReference type="ARBA" id="ARBA00023204"/>
    </source>
</evidence>
<organism evidence="11 12">
    <name type="scientific">Trichlorobacter lovleyi (strain ATCC BAA-1151 / DSM 17278 / SZ)</name>
    <name type="common">Geobacter lovleyi</name>
    <dbReference type="NCBI Taxonomy" id="398767"/>
    <lineage>
        <taxon>Bacteria</taxon>
        <taxon>Pseudomonadati</taxon>
        <taxon>Thermodesulfobacteriota</taxon>
        <taxon>Desulfuromonadia</taxon>
        <taxon>Geobacterales</taxon>
        <taxon>Geobacteraceae</taxon>
        <taxon>Trichlorobacter</taxon>
    </lineage>
</organism>
<keyword evidence="12" id="KW-1185">Reference proteome</keyword>
<proteinExistence type="inferred from homology"/>
<dbReference type="InterPro" id="IPR003395">
    <property type="entry name" value="RecF/RecN/SMC_N"/>
</dbReference>
<evidence type="ECO:0000256" key="6">
    <source>
        <dbReference type="ARBA" id="ARBA00022840"/>
    </source>
</evidence>
<evidence type="ECO:0000313" key="12">
    <source>
        <dbReference type="Proteomes" id="UP000002420"/>
    </source>
</evidence>
<protein>
    <recommendedName>
        <fullName evidence="3 9">DNA repair protein RecN</fullName>
    </recommendedName>
    <alternativeName>
        <fullName evidence="8 9">Recombination protein N</fullName>
    </alternativeName>
</protein>
<dbReference type="eggNOG" id="COG0497">
    <property type="taxonomic scope" value="Bacteria"/>
</dbReference>
<keyword evidence="5 9" id="KW-0227">DNA damage</keyword>
<dbReference type="Gene3D" id="3.40.50.300">
    <property type="entry name" value="P-loop containing nucleotide triphosphate hydrolases"/>
    <property type="match status" value="2"/>
</dbReference>
<name>B3E6Y8_TRIL1</name>
<dbReference type="NCBIfam" id="TIGR00634">
    <property type="entry name" value="recN"/>
    <property type="match status" value="1"/>
</dbReference>
<dbReference type="KEGG" id="glo:Glov_2680"/>
<evidence type="ECO:0000256" key="2">
    <source>
        <dbReference type="ARBA" id="ARBA00009441"/>
    </source>
</evidence>
<dbReference type="GO" id="GO:0005524">
    <property type="term" value="F:ATP binding"/>
    <property type="evidence" value="ECO:0007669"/>
    <property type="project" value="UniProtKB-KW"/>
</dbReference>
<evidence type="ECO:0000256" key="5">
    <source>
        <dbReference type="ARBA" id="ARBA00022763"/>
    </source>
</evidence>
<gene>
    <name evidence="11" type="ordered locus">Glov_2680</name>
</gene>
<evidence type="ECO:0000256" key="8">
    <source>
        <dbReference type="ARBA" id="ARBA00033408"/>
    </source>
</evidence>
<dbReference type="NCBIfam" id="NF008121">
    <property type="entry name" value="PRK10869.1"/>
    <property type="match status" value="1"/>
</dbReference>
<evidence type="ECO:0000256" key="4">
    <source>
        <dbReference type="ARBA" id="ARBA00022741"/>
    </source>
</evidence>
<dbReference type="InterPro" id="IPR004604">
    <property type="entry name" value="DNA_recomb/repair_RecN"/>
</dbReference>
<evidence type="ECO:0000256" key="3">
    <source>
        <dbReference type="ARBA" id="ARBA00021315"/>
    </source>
</evidence>
<dbReference type="PANTHER" id="PTHR11059:SF0">
    <property type="entry name" value="DNA REPAIR PROTEIN RECN"/>
    <property type="match status" value="1"/>
</dbReference>
<dbReference type="OrthoDB" id="9806954at2"/>
<sequence length="554" mass="60295">MLTELSIRNVAIIDHLQLSFGPGLNLLTGETGAGKSIIIDALTLVCGGRASADLIRTGEDEATVEALFDLSGLPVLRERLQEAGLEAGEELLIKRTLSRSGRNRVYLNGSLATLGQLTDIGRQLVTIHGQHESQALLRPDYHLILLDAFAGAVELRQRFGAAFDRWRQLGDRLAHFDEQERDAAHRLDLVAFQADEIAAARLQPGEEQQLVEQQRLLANAERLSCSTGGAYEALYGGDQSLLGELKRVVAALRDAAAIDTALTPLHNLLDEGYLQLEDAALQLRDYASRIEADPEQLKAVEDRLDLLVRLKRKYAPDIDAIIALGVALEAELEELRGRSRSRGELEQELAAQRSLLDRLGAELGSNRRAAAARLEQQLGNEIRQLAMQHAVVQVAFEPLVEPRANGFEKVEFLFTPNPGEEARPLAKVASGGELSRLMLAFKQVLPEGEAPTLVFDEVDTGIGGAVAGVLGRKLKNAAASQQVFCVTHLPQVAAWATQHIRVEKRIDNGRTNTLVTLLDGPGRVQEVARMLAGEQISDAALQHATEMIEQSSGA</sequence>
<dbReference type="EMBL" id="CP001089">
    <property type="protein sequence ID" value="ACD96393.1"/>
    <property type="molecule type" value="Genomic_DNA"/>
</dbReference>
<dbReference type="FunFam" id="3.40.50.300:FF:000356">
    <property type="entry name" value="DNA repair protein RecN"/>
    <property type="match status" value="1"/>
</dbReference>
<dbReference type="InterPro" id="IPR027417">
    <property type="entry name" value="P-loop_NTPase"/>
</dbReference>
<evidence type="ECO:0000256" key="9">
    <source>
        <dbReference type="PIRNR" id="PIRNR003128"/>
    </source>
</evidence>
<evidence type="ECO:0000256" key="1">
    <source>
        <dbReference type="ARBA" id="ARBA00003618"/>
    </source>
</evidence>
<dbReference type="FunFam" id="3.40.50.300:FF:000319">
    <property type="entry name" value="DNA repair protein RecN"/>
    <property type="match status" value="1"/>
</dbReference>
<comment type="function">
    <text evidence="1 9">May be involved in recombinational repair of damaged DNA.</text>
</comment>
<dbReference type="Pfam" id="PF02463">
    <property type="entry name" value="SMC_N"/>
    <property type="match status" value="1"/>
</dbReference>
<dbReference type="SUPFAM" id="SSF52540">
    <property type="entry name" value="P-loop containing nucleoside triphosphate hydrolases"/>
    <property type="match status" value="2"/>
</dbReference>
<dbReference type="AlphaFoldDB" id="B3E6Y8"/>
<comment type="similarity">
    <text evidence="2 9">Belongs to the RecN family.</text>
</comment>
<reference evidence="11 12" key="1">
    <citation type="submission" date="2008-05" db="EMBL/GenBank/DDBJ databases">
        <title>Complete sequence of chromosome of Geobacter lovleyi SZ.</title>
        <authorList>
            <consortium name="US DOE Joint Genome Institute"/>
            <person name="Lucas S."/>
            <person name="Copeland A."/>
            <person name="Lapidus A."/>
            <person name="Glavina del Rio T."/>
            <person name="Dalin E."/>
            <person name="Tice H."/>
            <person name="Bruce D."/>
            <person name="Goodwin L."/>
            <person name="Pitluck S."/>
            <person name="Chertkov O."/>
            <person name="Meincke L."/>
            <person name="Brettin T."/>
            <person name="Detter J.C."/>
            <person name="Han C."/>
            <person name="Tapia R."/>
            <person name="Kuske C.R."/>
            <person name="Schmutz J."/>
            <person name="Larimer F."/>
            <person name="Land M."/>
            <person name="Hauser L."/>
            <person name="Kyrpides N."/>
            <person name="Mikhailova N."/>
            <person name="Sung Y."/>
            <person name="Fletcher K.E."/>
            <person name="Ritalahti K.M."/>
            <person name="Loeffler F.E."/>
            <person name="Richardson P."/>
        </authorList>
    </citation>
    <scope>NUCLEOTIDE SEQUENCE [LARGE SCALE GENOMIC DNA]</scope>
    <source>
        <strain evidence="12">ATCC BAA-1151 / DSM 17278 / SZ</strain>
    </source>
</reference>
<evidence type="ECO:0000259" key="10">
    <source>
        <dbReference type="Pfam" id="PF02463"/>
    </source>
</evidence>
<accession>B3E6Y8</accession>
<evidence type="ECO:0000313" key="11">
    <source>
        <dbReference type="EMBL" id="ACD96393.1"/>
    </source>
</evidence>
<keyword evidence="4" id="KW-0547">Nucleotide-binding</keyword>
<dbReference type="PANTHER" id="PTHR11059">
    <property type="entry name" value="DNA REPAIR PROTEIN RECN"/>
    <property type="match status" value="1"/>
</dbReference>
<dbReference type="Proteomes" id="UP000002420">
    <property type="component" value="Chromosome"/>
</dbReference>
<dbReference type="GO" id="GO:0006310">
    <property type="term" value="P:DNA recombination"/>
    <property type="evidence" value="ECO:0007669"/>
    <property type="project" value="InterPro"/>
</dbReference>
<feature type="domain" description="RecF/RecN/SMC N-terminal" evidence="10">
    <location>
        <begin position="2"/>
        <end position="504"/>
    </location>
</feature>
<dbReference type="GO" id="GO:0043590">
    <property type="term" value="C:bacterial nucleoid"/>
    <property type="evidence" value="ECO:0007669"/>
    <property type="project" value="TreeGrafter"/>
</dbReference>
<dbReference type="GO" id="GO:0006281">
    <property type="term" value="P:DNA repair"/>
    <property type="evidence" value="ECO:0007669"/>
    <property type="project" value="UniProtKB-KW"/>
</dbReference>